<reference evidence="1" key="1">
    <citation type="submission" date="2021-06" db="EMBL/GenBank/DDBJ databases">
        <title>Parelaphostrongylus tenuis whole genome reference sequence.</title>
        <authorList>
            <person name="Garwood T.J."/>
            <person name="Larsen P.A."/>
            <person name="Fountain-Jones N.M."/>
            <person name="Garbe J.R."/>
            <person name="Macchietto M.G."/>
            <person name="Kania S.A."/>
            <person name="Gerhold R.W."/>
            <person name="Richards J.E."/>
            <person name="Wolf T.M."/>
        </authorList>
    </citation>
    <scope>NUCLEOTIDE SEQUENCE</scope>
    <source>
        <strain evidence="1">MNPRO001-30</strain>
        <tissue evidence="1">Meninges</tissue>
    </source>
</reference>
<dbReference type="AlphaFoldDB" id="A0AAD5R431"/>
<evidence type="ECO:0000313" key="1">
    <source>
        <dbReference type="EMBL" id="KAJ1369235.1"/>
    </source>
</evidence>
<comment type="caution">
    <text evidence="1">The sequence shown here is derived from an EMBL/GenBank/DDBJ whole genome shotgun (WGS) entry which is preliminary data.</text>
</comment>
<evidence type="ECO:0000313" key="2">
    <source>
        <dbReference type="Proteomes" id="UP001196413"/>
    </source>
</evidence>
<organism evidence="1 2">
    <name type="scientific">Parelaphostrongylus tenuis</name>
    <name type="common">Meningeal worm</name>
    <dbReference type="NCBI Taxonomy" id="148309"/>
    <lineage>
        <taxon>Eukaryota</taxon>
        <taxon>Metazoa</taxon>
        <taxon>Ecdysozoa</taxon>
        <taxon>Nematoda</taxon>
        <taxon>Chromadorea</taxon>
        <taxon>Rhabditida</taxon>
        <taxon>Rhabditina</taxon>
        <taxon>Rhabditomorpha</taxon>
        <taxon>Strongyloidea</taxon>
        <taxon>Metastrongylidae</taxon>
        <taxon>Parelaphostrongylus</taxon>
    </lineage>
</organism>
<keyword evidence="2" id="KW-1185">Reference proteome</keyword>
<protein>
    <submittedName>
        <fullName evidence="1">Uncharacterized protein</fullName>
    </submittedName>
</protein>
<dbReference type="Proteomes" id="UP001196413">
    <property type="component" value="Unassembled WGS sequence"/>
</dbReference>
<dbReference type="EMBL" id="JAHQIW010006466">
    <property type="protein sequence ID" value="KAJ1369235.1"/>
    <property type="molecule type" value="Genomic_DNA"/>
</dbReference>
<proteinExistence type="predicted"/>
<accession>A0AAD5R431</accession>
<name>A0AAD5R431_PARTN</name>
<gene>
    <name evidence="1" type="ORF">KIN20_030648</name>
</gene>
<sequence length="71" mass="8494">MRPVRKGSTISGYRNAVSTMEALRFEQDLLYSQLKKCDSKELYCIQFLEDRLWRKSGLKKSTRRNVSHFEY</sequence>